<dbReference type="SUPFAM" id="SSF88713">
    <property type="entry name" value="Glycoside hydrolase/deacetylase"/>
    <property type="match status" value="1"/>
</dbReference>
<protein>
    <submittedName>
        <fullName evidence="2">Polysaccharide deacetylase</fullName>
    </submittedName>
</protein>
<evidence type="ECO:0000259" key="1">
    <source>
        <dbReference type="PROSITE" id="PS51677"/>
    </source>
</evidence>
<organism evidence="2 3">
    <name type="scientific">Microthyrium microscopicum</name>
    <dbReference type="NCBI Taxonomy" id="703497"/>
    <lineage>
        <taxon>Eukaryota</taxon>
        <taxon>Fungi</taxon>
        <taxon>Dikarya</taxon>
        <taxon>Ascomycota</taxon>
        <taxon>Pezizomycotina</taxon>
        <taxon>Dothideomycetes</taxon>
        <taxon>Dothideomycetes incertae sedis</taxon>
        <taxon>Microthyriales</taxon>
        <taxon>Microthyriaceae</taxon>
        <taxon>Microthyrium</taxon>
    </lineage>
</organism>
<name>A0A6A6UNE1_9PEZI</name>
<dbReference type="InterPro" id="IPR011330">
    <property type="entry name" value="Glyco_hydro/deAcase_b/a-brl"/>
</dbReference>
<accession>A0A6A6UNE1</accession>
<proteinExistence type="predicted"/>
<dbReference type="AlphaFoldDB" id="A0A6A6UNE1"/>
<dbReference type="PROSITE" id="PS51677">
    <property type="entry name" value="NODB"/>
    <property type="match status" value="1"/>
</dbReference>
<evidence type="ECO:0000313" key="3">
    <source>
        <dbReference type="Proteomes" id="UP000799302"/>
    </source>
</evidence>
<dbReference type="CDD" id="cd10938">
    <property type="entry name" value="CE4_HpPgdA_like"/>
    <property type="match status" value="1"/>
</dbReference>
<dbReference type="InterPro" id="IPR002509">
    <property type="entry name" value="NODB_dom"/>
</dbReference>
<dbReference type="Pfam" id="PF01522">
    <property type="entry name" value="Polysacc_deac_1"/>
    <property type="match status" value="1"/>
</dbReference>
<feature type="domain" description="NodB homology" evidence="1">
    <location>
        <begin position="32"/>
        <end position="308"/>
    </location>
</feature>
<dbReference type="Proteomes" id="UP000799302">
    <property type="component" value="Unassembled WGS sequence"/>
</dbReference>
<dbReference type="PANTHER" id="PTHR47561">
    <property type="entry name" value="POLYSACCHARIDE DEACETYLASE FAMILY PROTEIN (AFU_ORTHOLOGUE AFUA_6G05030)"/>
    <property type="match status" value="1"/>
</dbReference>
<gene>
    <name evidence="2" type="ORF">BT63DRAFT_166841</name>
</gene>
<evidence type="ECO:0000313" key="2">
    <source>
        <dbReference type="EMBL" id="KAF2673789.1"/>
    </source>
</evidence>
<sequence>MPLKTPIKILISVDFDAVSGWLGTGSSPENNMADYSTGVFAARVGVPRLLKLFDRLHIANNVTWFLPGHSIESFPDQTAAIVSSGAEIGLHGYCHENSNQLTELQERDVIEKCISLVKGLTGRTPKGFRAPLYSLRGNTIKILEQNGIVYDSSLSGHDSELYFLPEGGGMPIQRPRFEPHVKAEDWMHPLPKDVFTNGLIEIPCGWYTEDMTPLQFWPHNSNSQGYVDTRLVEQMWKDRFEFIHMEASEKQGNQQTVFPLIMHPDTAGMAHVLPMIERFLKWLLEKKDDVEFVQYGVAAAEWKSTYAD</sequence>
<dbReference type="PANTHER" id="PTHR47561:SF2">
    <property type="entry name" value="HYPOTHETICAL POLYSACCHARIDE DEACETYLASE (EUROFUNG)"/>
    <property type="match status" value="1"/>
</dbReference>
<dbReference type="Gene3D" id="3.20.20.370">
    <property type="entry name" value="Glycoside hydrolase/deacetylase"/>
    <property type="match status" value="1"/>
</dbReference>
<dbReference type="InterPro" id="IPR037950">
    <property type="entry name" value="PgdA-like"/>
</dbReference>
<dbReference type="GO" id="GO:0016810">
    <property type="term" value="F:hydrolase activity, acting on carbon-nitrogen (but not peptide) bonds"/>
    <property type="evidence" value="ECO:0007669"/>
    <property type="project" value="InterPro"/>
</dbReference>
<keyword evidence="3" id="KW-1185">Reference proteome</keyword>
<dbReference type="OrthoDB" id="504708at2759"/>
<dbReference type="GO" id="GO:0005975">
    <property type="term" value="P:carbohydrate metabolic process"/>
    <property type="evidence" value="ECO:0007669"/>
    <property type="project" value="InterPro"/>
</dbReference>
<reference evidence="2" key="1">
    <citation type="journal article" date="2020" name="Stud. Mycol.">
        <title>101 Dothideomycetes genomes: a test case for predicting lifestyles and emergence of pathogens.</title>
        <authorList>
            <person name="Haridas S."/>
            <person name="Albert R."/>
            <person name="Binder M."/>
            <person name="Bloem J."/>
            <person name="Labutti K."/>
            <person name="Salamov A."/>
            <person name="Andreopoulos B."/>
            <person name="Baker S."/>
            <person name="Barry K."/>
            <person name="Bills G."/>
            <person name="Bluhm B."/>
            <person name="Cannon C."/>
            <person name="Castanera R."/>
            <person name="Culley D."/>
            <person name="Daum C."/>
            <person name="Ezra D."/>
            <person name="Gonzalez J."/>
            <person name="Henrissat B."/>
            <person name="Kuo A."/>
            <person name="Liang C."/>
            <person name="Lipzen A."/>
            <person name="Lutzoni F."/>
            <person name="Magnuson J."/>
            <person name="Mondo S."/>
            <person name="Nolan M."/>
            <person name="Ohm R."/>
            <person name="Pangilinan J."/>
            <person name="Park H.-J."/>
            <person name="Ramirez L."/>
            <person name="Alfaro M."/>
            <person name="Sun H."/>
            <person name="Tritt A."/>
            <person name="Yoshinaga Y."/>
            <person name="Zwiers L.-H."/>
            <person name="Turgeon B."/>
            <person name="Goodwin S."/>
            <person name="Spatafora J."/>
            <person name="Crous P."/>
            <person name="Grigoriev I."/>
        </authorList>
    </citation>
    <scope>NUCLEOTIDE SEQUENCE</scope>
    <source>
        <strain evidence="2">CBS 115976</strain>
    </source>
</reference>
<dbReference type="EMBL" id="MU004231">
    <property type="protein sequence ID" value="KAF2673789.1"/>
    <property type="molecule type" value="Genomic_DNA"/>
</dbReference>